<dbReference type="EMBL" id="BPVZ01000156">
    <property type="protein sequence ID" value="GKV42151.1"/>
    <property type="molecule type" value="Genomic_DNA"/>
</dbReference>
<proteinExistence type="predicted"/>
<sequence>MYPYSIEILLSNMYNQQHLATDYVFTYSIAMRSNM</sequence>
<comment type="caution">
    <text evidence="1">The sequence shown here is derived from an EMBL/GenBank/DDBJ whole genome shotgun (WGS) entry which is preliminary data.</text>
</comment>
<name>A0AAV5LXL0_9ROSI</name>
<reference evidence="1 2" key="1">
    <citation type="journal article" date="2021" name="Commun. Biol.">
        <title>The genome of Shorea leprosula (Dipterocarpaceae) highlights the ecological relevance of drought in aseasonal tropical rainforests.</title>
        <authorList>
            <person name="Ng K.K.S."/>
            <person name="Kobayashi M.J."/>
            <person name="Fawcett J.A."/>
            <person name="Hatakeyama M."/>
            <person name="Paape T."/>
            <person name="Ng C.H."/>
            <person name="Ang C.C."/>
            <person name="Tnah L.H."/>
            <person name="Lee C.T."/>
            <person name="Nishiyama T."/>
            <person name="Sese J."/>
            <person name="O'Brien M.J."/>
            <person name="Copetti D."/>
            <person name="Mohd Noor M.I."/>
            <person name="Ong R.C."/>
            <person name="Putra M."/>
            <person name="Sireger I.Z."/>
            <person name="Indrioko S."/>
            <person name="Kosugi Y."/>
            <person name="Izuno A."/>
            <person name="Isagi Y."/>
            <person name="Lee S.L."/>
            <person name="Shimizu K.K."/>
        </authorList>
    </citation>
    <scope>NUCLEOTIDE SEQUENCE [LARGE SCALE GENOMIC DNA]</scope>
    <source>
        <strain evidence="1">214</strain>
    </source>
</reference>
<keyword evidence="2" id="KW-1185">Reference proteome</keyword>
<dbReference type="Proteomes" id="UP001054252">
    <property type="component" value="Unassembled WGS sequence"/>
</dbReference>
<dbReference type="AlphaFoldDB" id="A0AAV5LXL0"/>
<gene>
    <name evidence="1" type="ORF">SLEP1_g49588</name>
</gene>
<evidence type="ECO:0000313" key="2">
    <source>
        <dbReference type="Proteomes" id="UP001054252"/>
    </source>
</evidence>
<organism evidence="1 2">
    <name type="scientific">Rubroshorea leprosula</name>
    <dbReference type="NCBI Taxonomy" id="152421"/>
    <lineage>
        <taxon>Eukaryota</taxon>
        <taxon>Viridiplantae</taxon>
        <taxon>Streptophyta</taxon>
        <taxon>Embryophyta</taxon>
        <taxon>Tracheophyta</taxon>
        <taxon>Spermatophyta</taxon>
        <taxon>Magnoliopsida</taxon>
        <taxon>eudicotyledons</taxon>
        <taxon>Gunneridae</taxon>
        <taxon>Pentapetalae</taxon>
        <taxon>rosids</taxon>
        <taxon>malvids</taxon>
        <taxon>Malvales</taxon>
        <taxon>Dipterocarpaceae</taxon>
        <taxon>Rubroshorea</taxon>
    </lineage>
</organism>
<accession>A0AAV5LXL0</accession>
<evidence type="ECO:0000313" key="1">
    <source>
        <dbReference type="EMBL" id="GKV42151.1"/>
    </source>
</evidence>
<protein>
    <submittedName>
        <fullName evidence="1">Uncharacterized protein</fullName>
    </submittedName>
</protein>